<evidence type="ECO:0000313" key="2">
    <source>
        <dbReference type="Proteomes" id="UP000663873"/>
    </source>
</evidence>
<protein>
    <submittedName>
        <fullName evidence="1">Uncharacterized protein</fullName>
    </submittedName>
</protein>
<gene>
    <name evidence="1" type="ORF">UJA718_LOCUS43620</name>
</gene>
<reference evidence="1" key="1">
    <citation type="submission" date="2021-02" db="EMBL/GenBank/DDBJ databases">
        <authorList>
            <person name="Nowell W R."/>
        </authorList>
    </citation>
    <scope>NUCLEOTIDE SEQUENCE</scope>
</reference>
<comment type="caution">
    <text evidence="1">The sequence shown here is derived from an EMBL/GenBank/DDBJ whole genome shotgun (WGS) entry which is preliminary data.</text>
</comment>
<accession>A0A821SA28</accession>
<dbReference type="AlphaFoldDB" id="A0A821SA28"/>
<evidence type="ECO:0000313" key="1">
    <source>
        <dbReference type="EMBL" id="CAF4854586.1"/>
    </source>
</evidence>
<name>A0A821SA28_9BILA</name>
<organism evidence="1 2">
    <name type="scientific">Rotaria socialis</name>
    <dbReference type="NCBI Taxonomy" id="392032"/>
    <lineage>
        <taxon>Eukaryota</taxon>
        <taxon>Metazoa</taxon>
        <taxon>Spiralia</taxon>
        <taxon>Gnathifera</taxon>
        <taxon>Rotifera</taxon>
        <taxon>Eurotatoria</taxon>
        <taxon>Bdelloidea</taxon>
        <taxon>Philodinida</taxon>
        <taxon>Philodinidae</taxon>
        <taxon>Rotaria</taxon>
    </lineage>
</organism>
<feature type="non-terminal residue" evidence="1">
    <location>
        <position position="82"/>
    </location>
</feature>
<proteinExistence type="predicted"/>
<dbReference type="EMBL" id="CAJOBP010061988">
    <property type="protein sequence ID" value="CAF4854586.1"/>
    <property type="molecule type" value="Genomic_DNA"/>
</dbReference>
<dbReference type="Proteomes" id="UP000663873">
    <property type="component" value="Unassembled WGS sequence"/>
</dbReference>
<sequence>MMEKTEQLHEKSSLLNDRLETFSLVWIRNEIDKIEQHQNHEQKLRTIINHLKIFDNIEQCQQYFQVISKEDRFVVIINDKLS</sequence>
<keyword evidence="2" id="KW-1185">Reference proteome</keyword>